<dbReference type="EMBL" id="JACIJJ010000008">
    <property type="protein sequence ID" value="MBB5700120.1"/>
    <property type="molecule type" value="Genomic_DNA"/>
</dbReference>
<dbReference type="AlphaFoldDB" id="A0A7W9AT63"/>
<accession>A0A7W9AT63</accession>
<evidence type="ECO:0000313" key="2">
    <source>
        <dbReference type="Proteomes" id="UP000557739"/>
    </source>
</evidence>
<reference evidence="1 2" key="1">
    <citation type="submission" date="2020-08" db="EMBL/GenBank/DDBJ databases">
        <title>Genomic Encyclopedia of Type Strains, Phase IV (KMG-IV): sequencing the most valuable type-strain genomes for metagenomic binning, comparative biology and taxonomic classification.</title>
        <authorList>
            <person name="Goeker M."/>
        </authorList>
    </citation>
    <scope>NUCLEOTIDE SEQUENCE [LARGE SCALE GENOMIC DNA]</scope>
    <source>
        <strain evidence="1 2">DSM 27244</strain>
    </source>
</reference>
<keyword evidence="2" id="KW-1185">Reference proteome</keyword>
<protein>
    <submittedName>
        <fullName evidence="1">Uncharacterized protein</fullName>
    </submittedName>
</protein>
<organism evidence="1 2">
    <name type="scientific">Sphingomonas yantingensis</name>
    <dbReference type="NCBI Taxonomy" id="1241761"/>
    <lineage>
        <taxon>Bacteria</taxon>
        <taxon>Pseudomonadati</taxon>
        <taxon>Pseudomonadota</taxon>
        <taxon>Alphaproteobacteria</taxon>
        <taxon>Sphingomonadales</taxon>
        <taxon>Sphingomonadaceae</taxon>
        <taxon>Sphingomonas</taxon>
    </lineage>
</organism>
<evidence type="ECO:0000313" key="1">
    <source>
        <dbReference type="EMBL" id="MBB5700120.1"/>
    </source>
</evidence>
<gene>
    <name evidence="1" type="ORF">FHR19_003502</name>
</gene>
<proteinExistence type="predicted"/>
<sequence>MWDVGTAFERQGVAKTLATALREIIAEADRRIGVVQAARRDRFTTRTNHAAARVRGA</sequence>
<comment type="caution">
    <text evidence="1">The sequence shown here is derived from an EMBL/GenBank/DDBJ whole genome shotgun (WGS) entry which is preliminary data.</text>
</comment>
<name>A0A7W9AT63_9SPHN</name>
<dbReference type="Proteomes" id="UP000557739">
    <property type="component" value="Unassembled WGS sequence"/>
</dbReference>